<dbReference type="Gene3D" id="1.10.10.60">
    <property type="entry name" value="Homeodomain-like"/>
    <property type="match status" value="1"/>
</dbReference>
<dbReference type="Proteomes" id="UP000220502">
    <property type="component" value="Unassembled WGS sequence"/>
</dbReference>
<dbReference type="AlphaFoldDB" id="A0ABD6T0G9"/>
<name>A0ABD6T0G9_BACTU</name>
<feature type="domain" description="Homeodomain phBC6A51-type" evidence="1">
    <location>
        <begin position="1"/>
        <end position="112"/>
    </location>
</feature>
<evidence type="ECO:0000313" key="2">
    <source>
        <dbReference type="EMBL" id="PEX50543.1"/>
    </source>
</evidence>
<reference evidence="2 3" key="1">
    <citation type="submission" date="2017-09" db="EMBL/GenBank/DDBJ databases">
        <title>Large-scale bioinformatics analysis of Bacillus genomes uncovers conserved roles of natural products in bacterial physiology.</title>
        <authorList>
            <consortium name="Agbiome Team Llc"/>
            <person name="Bleich R.M."/>
            <person name="Kirk G.J."/>
            <person name="Santa Maria K.C."/>
            <person name="Allen S.E."/>
            <person name="Farag S."/>
            <person name="Shank E.A."/>
            <person name="Bowers A."/>
        </authorList>
    </citation>
    <scope>NUCLEOTIDE SEQUENCE [LARGE SCALE GENOMIC DNA]</scope>
    <source>
        <strain evidence="2 3">AFS007900</strain>
    </source>
</reference>
<gene>
    <name evidence="2" type="ORF">CN461_11555</name>
</gene>
<sequence length="131" mass="15107">MTKQRPLTPQQLELLTQVFERQRSGESVTAISKEMGLDRRTIYYWRSRPEWIEMEKELRRRLVEDAYESVMEGLAKNAMAAKSPKWVELYLKATGKYKDQEGVQVNVSNNIVQDGVSDDLLADIDAILNGE</sequence>
<proteinExistence type="predicted"/>
<dbReference type="Pfam" id="PF13022">
    <property type="entry name" value="HTH_Tnp_1_2"/>
    <property type="match status" value="1"/>
</dbReference>
<evidence type="ECO:0000313" key="3">
    <source>
        <dbReference type="Proteomes" id="UP000220502"/>
    </source>
</evidence>
<comment type="caution">
    <text evidence="2">The sequence shown here is derived from an EMBL/GenBank/DDBJ whole genome shotgun (WGS) entry which is preliminary data.</text>
</comment>
<accession>A0ABD6T0G9</accession>
<protein>
    <recommendedName>
        <fullName evidence="1">Homeodomain phBC6A51-type domain-containing protein</fullName>
    </recommendedName>
</protein>
<evidence type="ECO:0000259" key="1">
    <source>
        <dbReference type="Pfam" id="PF13022"/>
    </source>
</evidence>
<dbReference type="RefSeq" id="WP_044798184.1">
    <property type="nucleotide sequence ID" value="NZ_CP014847.1"/>
</dbReference>
<dbReference type="EMBL" id="NTXF01000013">
    <property type="protein sequence ID" value="PEX50543.1"/>
    <property type="molecule type" value="Genomic_DNA"/>
</dbReference>
<dbReference type="InterPro" id="IPR024978">
    <property type="entry name" value="Homeodomain_phBC6A51-type"/>
</dbReference>
<organism evidence="2 3">
    <name type="scientific">Bacillus thuringiensis</name>
    <dbReference type="NCBI Taxonomy" id="1428"/>
    <lineage>
        <taxon>Bacteria</taxon>
        <taxon>Bacillati</taxon>
        <taxon>Bacillota</taxon>
        <taxon>Bacilli</taxon>
        <taxon>Bacillales</taxon>
        <taxon>Bacillaceae</taxon>
        <taxon>Bacillus</taxon>
        <taxon>Bacillus cereus group</taxon>
    </lineage>
</organism>